<keyword evidence="3 5" id="KW-0687">Ribonucleoprotein</keyword>
<dbReference type="HAMAP" id="MF_00374">
    <property type="entry name" value="Ribosomal_uL29"/>
    <property type="match status" value="1"/>
</dbReference>
<evidence type="ECO:0000256" key="1">
    <source>
        <dbReference type="ARBA" id="ARBA00009254"/>
    </source>
</evidence>
<dbReference type="FunFam" id="1.10.287.310:FF:000001">
    <property type="entry name" value="50S ribosomal protein L29"/>
    <property type="match status" value="1"/>
</dbReference>
<evidence type="ECO:0000256" key="3">
    <source>
        <dbReference type="ARBA" id="ARBA00023274"/>
    </source>
</evidence>
<comment type="similarity">
    <text evidence="1 5">Belongs to the universal ribosomal protein uL29 family.</text>
</comment>
<dbReference type="InterPro" id="IPR036049">
    <property type="entry name" value="Ribosomal_uL29_sf"/>
</dbReference>
<evidence type="ECO:0000313" key="6">
    <source>
        <dbReference type="EMBL" id="SHE72980.1"/>
    </source>
</evidence>
<dbReference type="Gene3D" id="1.10.287.310">
    <property type="match status" value="1"/>
</dbReference>
<dbReference type="GO" id="GO:0006412">
    <property type="term" value="P:translation"/>
    <property type="evidence" value="ECO:0007669"/>
    <property type="project" value="UniProtKB-UniRule"/>
</dbReference>
<evidence type="ECO:0000256" key="5">
    <source>
        <dbReference type="HAMAP-Rule" id="MF_00374"/>
    </source>
</evidence>
<gene>
    <name evidence="5" type="primary">rpmC</name>
    <name evidence="6" type="ORF">SAMN02745206_00766</name>
</gene>
<dbReference type="SUPFAM" id="SSF46561">
    <property type="entry name" value="Ribosomal protein L29 (L29p)"/>
    <property type="match status" value="1"/>
</dbReference>
<name>A0A1M4VVN8_9BACT</name>
<proteinExistence type="inferred from homology"/>
<evidence type="ECO:0000256" key="4">
    <source>
        <dbReference type="ARBA" id="ARBA00035204"/>
    </source>
</evidence>
<evidence type="ECO:0000313" key="7">
    <source>
        <dbReference type="Proteomes" id="UP000184076"/>
    </source>
</evidence>
<dbReference type="Proteomes" id="UP000184076">
    <property type="component" value="Unassembled WGS sequence"/>
</dbReference>
<dbReference type="STRING" id="1121391.SAMN02745206_00766"/>
<accession>A0A1M4VVN8</accession>
<dbReference type="InterPro" id="IPR001854">
    <property type="entry name" value="Ribosomal_uL29"/>
</dbReference>
<protein>
    <recommendedName>
        <fullName evidence="4 5">Large ribosomal subunit protein uL29</fullName>
    </recommendedName>
</protein>
<organism evidence="6 7">
    <name type="scientific">Desulfacinum infernum DSM 9756</name>
    <dbReference type="NCBI Taxonomy" id="1121391"/>
    <lineage>
        <taxon>Bacteria</taxon>
        <taxon>Pseudomonadati</taxon>
        <taxon>Thermodesulfobacteriota</taxon>
        <taxon>Syntrophobacteria</taxon>
        <taxon>Syntrophobacterales</taxon>
        <taxon>Syntrophobacteraceae</taxon>
        <taxon>Desulfacinum</taxon>
    </lineage>
</organism>
<dbReference type="PANTHER" id="PTHR10916">
    <property type="entry name" value="60S RIBOSOMAL PROTEIN L35/50S RIBOSOMAL PROTEIN L29"/>
    <property type="match status" value="1"/>
</dbReference>
<sequence>MKAASLREMSVEELQQKLGELRESLFNLKFQHATGQLENTAQLKHHKRDIARVLTVLREKQSVSEA</sequence>
<keyword evidence="7" id="KW-1185">Reference proteome</keyword>
<dbReference type="CDD" id="cd00427">
    <property type="entry name" value="Ribosomal_L29_HIP"/>
    <property type="match status" value="1"/>
</dbReference>
<dbReference type="EMBL" id="FQVB01000006">
    <property type="protein sequence ID" value="SHE72980.1"/>
    <property type="molecule type" value="Genomic_DNA"/>
</dbReference>
<keyword evidence="2 5" id="KW-0689">Ribosomal protein</keyword>
<dbReference type="Pfam" id="PF00831">
    <property type="entry name" value="Ribosomal_L29"/>
    <property type="match status" value="1"/>
</dbReference>
<dbReference type="RefSeq" id="WP_073037103.1">
    <property type="nucleotide sequence ID" value="NZ_FQVB01000006.1"/>
</dbReference>
<dbReference type="GO" id="GO:0022625">
    <property type="term" value="C:cytosolic large ribosomal subunit"/>
    <property type="evidence" value="ECO:0007669"/>
    <property type="project" value="TreeGrafter"/>
</dbReference>
<reference evidence="7" key="1">
    <citation type="submission" date="2016-11" db="EMBL/GenBank/DDBJ databases">
        <authorList>
            <person name="Varghese N."/>
            <person name="Submissions S."/>
        </authorList>
    </citation>
    <scope>NUCLEOTIDE SEQUENCE [LARGE SCALE GENOMIC DNA]</scope>
    <source>
        <strain evidence="7">DSM 9756</strain>
    </source>
</reference>
<dbReference type="GO" id="GO:0003735">
    <property type="term" value="F:structural constituent of ribosome"/>
    <property type="evidence" value="ECO:0007669"/>
    <property type="project" value="InterPro"/>
</dbReference>
<dbReference type="AlphaFoldDB" id="A0A1M4VVN8"/>
<dbReference type="NCBIfam" id="TIGR00012">
    <property type="entry name" value="L29"/>
    <property type="match status" value="1"/>
</dbReference>
<dbReference type="InterPro" id="IPR050063">
    <property type="entry name" value="Ribosomal_protein_uL29"/>
</dbReference>
<dbReference type="OrthoDB" id="9815192at2"/>
<dbReference type="PANTHER" id="PTHR10916:SF0">
    <property type="entry name" value="LARGE RIBOSOMAL SUBUNIT PROTEIN UL29C"/>
    <property type="match status" value="1"/>
</dbReference>
<evidence type="ECO:0000256" key="2">
    <source>
        <dbReference type="ARBA" id="ARBA00022980"/>
    </source>
</evidence>